<protein>
    <submittedName>
        <fullName evidence="8">Histidine kinase</fullName>
    </submittedName>
</protein>
<dbReference type="Pfam" id="PF07730">
    <property type="entry name" value="HisKA_3"/>
    <property type="match status" value="1"/>
</dbReference>
<keyword evidence="1" id="KW-0808">Transferase</keyword>
<dbReference type="InterPro" id="IPR011712">
    <property type="entry name" value="Sig_transdc_His_kin_sub3_dim/P"/>
</dbReference>
<dbReference type="Proteomes" id="UP001500063">
    <property type="component" value="Unassembled WGS sequence"/>
</dbReference>
<evidence type="ECO:0000256" key="5">
    <source>
        <dbReference type="SAM" id="Phobius"/>
    </source>
</evidence>
<evidence type="ECO:0000256" key="4">
    <source>
        <dbReference type="SAM" id="MobiDB-lite"/>
    </source>
</evidence>
<dbReference type="Pfam" id="PF02518">
    <property type="entry name" value="HATPase_c"/>
    <property type="match status" value="1"/>
</dbReference>
<keyword evidence="5" id="KW-0472">Membrane</keyword>
<dbReference type="Gene3D" id="3.30.565.10">
    <property type="entry name" value="Histidine kinase-like ATPase, C-terminal domain"/>
    <property type="match status" value="1"/>
</dbReference>
<comment type="caution">
    <text evidence="8">The sequence shown here is derived from an EMBL/GenBank/DDBJ whole genome shotgun (WGS) entry which is preliminary data.</text>
</comment>
<dbReference type="RefSeq" id="WP_344118195.1">
    <property type="nucleotide sequence ID" value="NZ_BAAABW010000016.1"/>
</dbReference>
<dbReference type="InterPro" id="IPR003594">
    <property type="entry name" value="HATPase_dom"/>
</dbReference>
<dbReference type="GO" id="GO:0016301">
    <property type="term" value="F:kinase activity"/>
    <property type="evidence" value="ECO:0007669"/>
    <property type="project" value="UniProtKB-KW"/>
</dbReference>
<keyword evidence="2 8" id="KW-0418">Kinase</keyword>
<keyword evidence="5" id="KW-0812">Transmembrane</keyword>
<evidence type="ECO:0000256" key="2">
    <source>
        <dbReference type="ARBA" id="ARBA00022777"/>
    </source>
</evidence>
<keyword evidence="5" id="KW-1133">Transmembrane helix</keyword>
<name>A0ABN0WZ69_9ACTN</name>
<dbReference type="PANTHER" id="PTHR24421">
    <property type="entry name" value="NITRATE/NITRITE SENSOR PROTEIN NARX-RELATED"/>
    <property type="match status" value="1"/>
</dbReference>
<keyword evidence="3" id="KW-0902">Two-component regulatory system</keyword>
<evidence type="ECO:0000259" key="7">
    <source>
        <dbReference type="Pfam" id="PF07730"/>
    </source>
</evidence>
<feature type="region of interest" description="Disordered" evidence="4">
    <location>
        <begin position="401"/>
        <end position="449"/>
    </location>
</feature>
<organism evidence="8 9">
    <name type="scientific">Streptomyces blastmyceticus</name>
    <dbReference type="NCBI Taxonomy" id="68180"/>
    <lineage>
        <taxon>Bacteria</taxon>
        <taxon>Bacillati</taxon>
        <taxon>Actinomycetota</taxon>
        <taxon>Actinomycetes</taxon>
        <taxon>Kitasatosporales</taxon>
        <taxon>Streptomycetaceae</taxon>
        <taxon>Streptomyces</taxon>
    </lineage>
</organism>
<feature type="transmembrane region" description="Helical" evidence="5">
    <location>
        <begin position="47"/>
        <end position="67"/>
    </location>
</feature>
<feature type="transmembrane region" description="Helical" evidence="5">
    <location>
        <begin position="160"/>
        <end position="180"/>
    </location>
</feature>
<evidence type="ECO:0000313" key="9">
    <source>
        <dbReference type="Proteomes" id="UP001500063"/>
    </source>
</evidence>
<accession>A0ABN0WZ69</accession>
<feature type="transmembrane region" description="Helical" evidence="5">
    <location>
        <begin position="79"/>
        <end position="100"/>
    </location>
</feature>
<feature type="transmembrane region" description="Helical" evidence="5">
    <location>
        <begin position="106"/>
        <end position="125"/>
    </location>
</feature>
<dbReference type="CDD" id="cd16917">
    <property type="entry name" value="HATPase_UhpB-NarQ-NarX-like"/>
    <property type="match status" value="1"/>
</dbReference>
<evidence type="ECO:0000313" key="8">
    <source>
        <dbReference type="EMBL" id="GAA0350233.1"/>
    </source>
</evidence>
<evidence type="ECO:0000256" key="1">
    <source>
        <dbReference type="ARBA" id="ARBA00022679"/>
    </source>
</evidence>
<feature type="transmembrane region" description="Helical" evidence="5">
    <location>
        <begin position="137"/>
        <end position="154"/>
    </location>
</feature>
<proteinExistence type="predicted"/>
<reference evidence="8 9" key="1">
    <citation type="journal article" date="2019" name="Int. J. Syst. Evol. Microbiol.">
        <title>The Global Catalogue of Microorganisms (GCM) 10K type strain sequencing project: providing services to taxonomists for standard genome sequencing and annotation.</title>
        <authorList>
            <consortium name="The Broad Institute Genomics Platform"/>
            <consortium name="The Broad Institute Genome Sequencing Center for Infectious Disease"/>
            <person name="Wu L."/>
            <person name="Ma J."/>
        </authorList>
    </citation>
    <scope>NUCLEOTIDE SEQUENCE [LARGE SCALE GENOMIC DNA]</scope>
    <source>
        <strain evidence="8 9">JCM 4565</strain>
    </source>
</reference>
<dbReference type="PANTHER" id="PTHR24421:SF63">
    <property type="entry name" value="SENSOR HISTIDINE KINASE DESK"/>
    <property type="match status" value="1"/>
</dbReference>
<feature type="compositionally biased region" description="Gly residues" evidence="4">
    <location>
        <begin position="415"/>
        <end position="435"/>
    </location>
</feature>
<keyword evidence="9" id="KW-1185">Reference proteome</keyword>
<dbReference type="Gene3D" id="1.20.5.1930">
    <property type="match status" value="1"/>
</dbReference>
<dbReference type="EMBL" id="BAAABW010000016">
    <property type="protein sequence ID" value="GAA0350233.1"/>
    <property type="molecule type" value="Genomic_DNA"/>
</dbReference>
<dbReference type="SUPFAM" id="SSF55874">
    <property type="entry name" value="ATPase domain of HSP90 chaperone/DNA topoisomerase II/histidine kinase"/>
    <property type="match status" value="1"/>
</dbReference>
<feature type="domain" description="Histidine kinase/HSP90-like ATPase" evidence="6">
    <location>
        <begin position="309"/>
        <end position="398"/>
    </location>
</feature>
<sequence length="449" mass="47633">MSKRVREWRSWSRVAQVDFYTRLTVCAVPFLFPLTNGAQLLNGSRPLGWLLLGISVVHCAHHVTLARRCLDHYLWKRPAPWWGLVVSAVLFLAFMCVFVAKVWAEGLSYITTSAMMLQAGGLIVFGSFSTLVRIPRYLAVCAAAAVLVSGSVILMGGQLLGALVVGAFMVFTGVWSLTVMRTSAWILSVLWELETARTAQARLAVAEERLRFSRDMHDVMGRNLAVIALKSELAVQLAQRGSPAALEQMAEVQRLAQDSQREVREVVRGYREADLRTELVGARGVLSAAGIECRIDDAAGRELPAPVQSALAWVVREATTNVLRHADAGRCAVRMRIVDDAAVLVMENDGVADRSPGAGTGSGSGLAGLRERLDALGGTITAERRGAKMFRVTAEVPLAGGEALRRDTAGDGSVPEGGGSSPGGAGEGVGDGGGVPPRVATGVGHGGAA</sequence>
<evidence type="ECO:0000256" key="3">
    <source>
        <dbReference type="ARBA" id="ARBA00023012"/>
    </source>
</evidence>
<dbReference type="InterPro" id="IPR036890">
    <property type="entry name" value="HATPase_C_sf"/>
</dbReference>
<dbReference type="InterPro" id="IPR050482">
    <property type="entry name" value="Sensor_HK_TwoCompSys"/>
</dbReference>
<feature type="domain" description="Signal transduction histidine kinase subgroup 3 dimerisation and phosphoacceptor" evidence="7">
    <location>
        <begin position="208"/>
        <end position="275"/>
    </location>
</feature>
<evidence type="ECO:0000259" key="6">
    <source>
        <dbReference type="Pfam" id="PF02518"/>
    </source>
</evidence>
<gene>
    <name evidence="8" type="ORF">GCM10010319_28850</name>
</gene>